<accession>A0A0K0E079</accession>
<protein>
    <submittedName>
        <fullName evidence="1">DUF1016 family protein</fullName>
    </submittedName>
</protein>
<sequence>MLKRLFKRNSSKMETTINAFAAAYGVLKSKWLKEQADAQGLTKEEQNQVSQRQHKELRQLITQFGLDEEQTIRRFPVPTLTDNDLNLELRSYEKELDEAFRKEIGRVVPYLTSPSITGLEHYIRRIDVAMLSIAKNEARKDILNILAAPYLPTLISTDNYLIRSYYDRCMMELSSEERPSLTNILHQIVNVMTLDDHRAR</sequence>
<proteinExistence type="predicted"/>
<dbReference type="WBParaSite" id="SSTP_0000289300.1">
    <property type="protein sequence ID" value="SSTP_0000289300.1"/>
    <property type="gene ID" value="SSTP_0000289300"/>
</dbReference>
<name>A0A0K0E079_STRER</name>
<evidence type="ECO:0000313" key="1">
    <source>
        <dbReference type="WBParaSite" id="SSTP_0000289300.1"/>
    </source>
</evidence>
<organism evidence="1">
    <name type="scientific">Strongyloides stercoralis</name>
    <name type="common">Threadworm</name>
    <dbReference type="NCBI Taxonomy" id="6248"/>
    <lineage>
        <taxon>Eukaryota</taxon>
        <taxon>Metazoa</taxon>
        <taxon>Ecdysozoa</taxon>
        <taxon>Nematoda</taxon>
        <taxon>Chromadorea</taxon>
        <taxon>Rhabditida</taxon>
        <taxon>Tylenchina</taxon>
        <taxon>Panagrolaimomorpha</taxon>
        <taxon>Strongyloidoidea</taxon>
        <taxon>Strongyloididae</taxon>
        <taxon>Strongyloides</taxon>
    </lineage>
</organism>
<reference evidence="1" key="1">
    <citation type="submission" date="2015-08" db="UniProtKB">
        <authorList>
            <consortium name="WormBaseParasite"/>
        </authorList>
    </citation>
    <scope>IDENTIFICATION</scope>
</reference>
<dbReference type="AlphaFoldDB" id="A0A0K0E079"/>